<dbReference type="InterPro" id="IPR031488">
    <property type="entry name" value="Zn_ribbon_mio"/>
</dbReference>
<sequence>MVQTDKRLLWHPRHENKFVVGGNSQITLYEWAPEYPEIRHVTSQHDLQFMKCFAWSPDPSFDDLIAVGLSTGKVDLIRLEAGKHAQRKNVLSSGPTVTLPVRNSRSCNALAFSTEDPNYLAVGLDKVRGDSSLVIWDISTFAPMLALPTMFPGDRNDSVGSPLSPLSSILPHHPFPARVHPQLPRNETPTRIDPRIIQQHAPTEVVSSLSFLPNSVNLLLAGISHRWLRLFDLRAPAVAPINVASKVQGIATDPYDPHRIACFGDAVVTVWDIRHLRSNVPVVTFSERDAGADGAKVRFGSGTGGGGGLGGGGSYANIEFSNTRRGVLATLERDSSYVRFWDLQECRIGILDGSFATGGGGGNYNSDGETKSTRDSSRAGRKSWAANLPWPGSGGSNVERSSSQTPQPQQYSPKERDGEHGSGGHVMYVLADTRRTKTFPKPLSSFALVPNPNNPHPLTTNVMVVNREGDLELYAIHDTPKEIAWSTRGDIAVGAGAGVWVIDGVRDDLEEPFESQNQDQVETELADEDGAYHNERYGPTRGTGKSKERERASRSRSVRTKSREDELGRGRGGRGSVPAAPSSVTRRQASSARPGRPTQTQAPLFGRGDDDGFPALTSPTGATTAASYAAAAAAPPTPITQPASSTLLGPSGSSAAPTGLSATRPGKPRTFSPASVRTLRRYSIAPAVDGAGVTAGQPLGLVDDLRRDEDRMRSRSRTRRKEKDKDKEGKKVRDFGNANGVEVINRVVLEDISMVMRRRAKAGYGLSQPQHNISVTQDESDQADGTTQHLSELWAWIYHSQEVLCFPTSRLHGYDFSYQGLLGIWEGFPPMSAAVPSSAASATSLNPQMQGPGPMAGSNASLAEEIAARSLLLDVPPGFNASQTLRPGLNGHGLGPATASSSSTATLTNVGPSLTNPGPPLGSTTSAAGIITSTTTLAPPINASHSGSGSSSGSKSRRSRSPLVKDSELHGSWGAALTLLAARRGGSEQGRSWKPPVSTSRLTQRQVGLQLCGWSLREEEVGGAIRRWEKEGKISRAACWLVFTGQYGKAVELLMRSDDENHQMMSGTVAALAPFVSSGGSGSRSLELREHYGRLIIRLQDPYFRIMLTHLATGDWNDVLEEDVLPFRERLAIAFQFLDDKSLSSYLRRTVERACIHGDIEALIITGLTPLGMNVIQAYLDRTGDVQSAAILSAYVSPSRFWDRRVERWREAYRDLLDGWRLHHLRVGFDIERGQILSEAAQNGEGVMPGRMGVNVEDWAPRQILIRCHYCNKPVTNPNKMQPKGKPTACANCNRELPRCSVCLMTLSIVSDAAREVELGYTHHKDTFDDAIVICQTCRHGGHAVHILEWFIGEDGQRTHGVCPVADCQCRCADEF</sequence>
<evidence type="ECO:0000259" key="5">
    <source>
        <dbReference type="Pfam" id="PF17034"/>
    </source>
</evidence>
<name>A0A409XZF0_9AGAR</name>
<protein>
    <submittedName>
        <fullName evidence="7">Uncharacterized protein</fullName>
    </submittedName>
</protein>
<dbReference type="InterPro" id="IPR015943">
    <property type="entry name" value="WD40/YVTN_repeat-like_dom_sf"/>
</dbReference>
<keyword evidence="3" id="KW-0677">Repeat</keyword>
<dbReference type="InterPro" id="IPR037593">
    <property type="entry name" value="MIOS/Sea4"/>
</dbReference>
<dbReference type="InParanoid" id="A0A409XZF0"/>
<reference evidence="7 8" key="1">
    <citation type="journal article" date="2018" name="Evol. Lett.">
        <title>Horizontal gene cluster transfer increased hallucinogenic mushroom diversity.</title>
        <authorList>
            <person name="Reynolds H.T."/>
            <person name="Vijayakumar V."/>
            <person name="Gluck-Thaler E."/>
            <person name="Korotkin H.B."/>
            <person name="Matheny P.B."/>
            <person name="Slot J.C."/>
        </authorList>
    </citation>
    <scope>NUCLEOTIDE SEQUENCE [LARGE SCALE GENOMIC DNA]</scope>
    <source>
        <strain evidence="7 8">SRW20</strain>
    </source>
</reference>
<dbReference type="InterPro" id="IPR036322">
    <property type="entry name" value="WD40_repeat_dom_sf"/>
</dbReference>
<feature type="compositionally biased region" description="Polar residues" evidence="4">
    <location>
        <begin position="647"/>
        <end position="656"/>
    </location>
</feature>
<dbReference type="Gene3D" id="2.130.10.10">
    <property type="entry name" value="YVTN repeat-like/Quinoprotein amine dehydrogenase"/>
    <property type="match status" value="1"/>
</dbReference>
<dbReference type="Pfam" id="PF21719">
    <property type="entry name" value="MIOS_a-sol"/>
    <property type="match status" value="1"/>
</dbReference>
<feature type="region of interest" description="Disordered" evidence="4">
    <location>
        <begin position="358"/>
        <end position="424"/>
    </location>
</feature>
<feature type="region of interest" description="Disordered" evidence="4">
    <location>
        <begin position="883"/>
        <end position="967"/>
    </location>
</feature>
<evidence type="ECO:0000256" key="2">
    <source>
        <dbReference type="ARBA" id="ARBA00022574"/>
    </source>
</evidence>
<feature type="compositionally biased region" description="Low complexity" evidence="4">
    <location>
        <begin position="635"/>
        <end position="646"/>
    </location>
</feature>
<dbReference type="Proteomes" id="UP000284706">
    <property type="component" value="Unassembled WGS sequence"/>
</dbReference>
<feature type="domain" description="MIOS-like alpha-solenoid" evidence="6">
    <location>
        <begin position="1000"/>
        <end position="1137"/>
    </location>
</feature>
<feature type="compositionally biased region" description="Low complexity" evidence="4">
    <location>
        <begin position="401"/>
        <end position="412"/>
    </location>
</feature>
<feature type="compositionally biased region" description="Low complexity" evidence="4">
    <location>
        <begin position="922"/>
        <end position="936"/>
    </location>
</feature>
<feature type="compositionally biased region" description="Basic and acidic residues" evidence="4">
    <location>
        <begin position="413"/>
        <end position="422"/>
    </location>
</feature>
<feature type="compositionally biased region" description="Basic and acidic residues" evidence="4">
    <location>
        <begin position="721"/>
        <end position="733"/>
    </location>
</feature>
<evidence type="ECO:0000256" key="1">
    <source>
        <dbReference type="ARBA" id="ARBA00009713"/>
    </source>
</evidence>
<organism evidence="7 8">
    <name type="scientific">Gymnopilus dilepis</name>
    <dbReference type="NCBI Taxonomy" id="231916"/>
    <lineage>
        <taxon>Eukaryota</taxon>
        <taxon>Fungi</taxon>
        <taxon>Dikarya</taxon>
        <taxon>Basidiomycota</taxon>
        <taxon>Agaricomycotina</taxon>
        <taxon>Agaricomycetes</taxon>
        <taxon>Agaricomycetidae</taxon>
        <taxon>Agaricales</taxon>
        <taxon>Agaricineae</taxon>
        <taxon>Hymenogastraceae</taxon>
        <taxon>Gymnopilus</taxon>
    </lineage>
</organism>
<proteinExistence type="inferred from homology"/>
<evidence type="ECO:0000256" key="3">
    <source>
        <dbReference type="ARBA" id="ARBA00022737"/>
    </source>
</evidence>
<feature type="compositionally biased region" description="Polar residues" evidence="4">
    <location>
        <begin position="907"/>
        <end position="916"/>
    </location>
</feature>
<feature type="compositionally biased region" description="Basic and acidic residues" evidence="4">
    <location>
        <begin position="704"/>
        <end position="713"/>
    </location>
</feature>
<dbReference type="EMBL" id="NHYE01001392">
    <property type="protein sequence ID" value="PPQ96158.1"/>
    <property type="molecule type" value="Genomic_DNA"/>
</dbReference>
<evidence type="ECO:0000259" key="6">
    <source>
        <dbReference type="Pfam" id="PF21719"/>
    </source>
</evidence>
<feature type="compositionally biased region" description="Low complexity" evidence="4">
    <location>
        <begin position="897"/>
        <end position="906"/>
    </location>
</feature>
<evidence type="ECO:0000256" key="4">
    <source>
        <dbReference type="SAM" id="MobiDB-lite"/>
    </source>
</evidence>
<feature type="compositionally biased region" description="Low complexity" evidence="4">
    <location>
        <begin position="944"/>
        <end position="954"/>
    </location>
</feature>
<dbReference type="InterPro" id="IPR049092">
    <property type="entry name" value="MIOS_a-sol"/>
</dbReference>
<keyword evidence="2" id="KW-0853">WD repeat</keyword>
<dbReference type="OrthoDB" id="341486at2759"/>
<dbReference type="Pfam" id="PF17034">
    <property type="entry name" value="zinc_ribbon_16"/>
    <property type="match status" value="1"/>
</dbReference>
<dbReference type="STRING" id="231916.A0A409XZF0"/>
<feature type="compositionally biased region" description="Basic and acidic residues" evidence="4">
    <location>
        <begin position="368"/>
        <end position="378"/>
    </location>
</feature>
<dbReference type="SUPFAM" id="SSF50978">
    <property type="entry name" value="WD40 repeat-like"/>
    <property type="match status" value="1"/>
</dbReference>
<keyword evidence="8" id="KW-1185">Reference proteome</keyword>
<comment type="caution">
    <text evidence="7">The sequence shown here is derived from an EMBL/GenBank/DDBJ whole genome shotgun (WGS) entry which is preliminary data.</text>
</comment>
<evidence type="ECO:0000313" key="8">
    <source>
        <dbReference type="Proteomes" id="UP000284706"/>
    </source>
</evidence>
<dbReference type="PANTHER" id="PTHR16453:SF9">
    <property type="entry name" value="GATOR COMPLEX PROTEIN MIOS"/>
    <property type="match status" value="1"/>
</dbReference>
<dbReference type="FunCoup" id="A0A409XZF0">
    <property type="interactions" value="491"/>
</dbReference>
<dbReference type="GO" id="GO:0005737">
    <property type="term" value="C:cytoplasm"/>
    <property type="evidence" value="ECO:0007669"/>
    <property type="project" value="TreeGrafter"/>
</dbReference>
<dbReference type="CDD" id="cd16691">
    <property type="entry name" value="mRING-H2-C3H3C2_Mio"/>
    <property type="match status" value="1"/>
</dbReference>
<gene>
    <name evidence="7" type="ORF">CVT26_004793</name>
</gene>
<comment type="similarity">
    <text evidence="1">Belongs to the WD repeat mio family.</text>
</comment>
<dbReference type="Pfam" id="PF21720">
    <property type="entry name" value="MIOS_WD40"/>
    <property type="match status" value="2"/>
</dbReference>
<feature type="domain" description="GATOR2 complex protein MIO zinc-ribbon like" evidence="5">
    <location>
        <begin position="1276"/>
        <end position="1373"/>
    </location>
</feature>
<feature type="region of interest" description="Disordered" evidence="4">
    <location>
        <begin position="704"/>
        <end position="733"/>
    </location>
</feature>
<accession>A0A409XZF0</accession>
<dbReference type="GO" id="GO:1904263">
    <property type="term" value="P:positive regulation of TORC1 signaling"/>
    <property type="evidence" value="ECO:0007669"/>
    <property type="project" value="TreeGrafter"/>
</dbReference>
<feature type="compositionally biased region" description="Polar residues" evidence="4">
    <location>
        <begin position="582"/>
        <end position="602"/>
    </location>
</feature>
<feature type="region of interest" description="Disordered" evidence="4">
    <location>
        <begin position="635"/>
        <end position="673"/>
    </location>
</feature>
<evidence type="ECO:0000313" key="7">
    <source>
        <dbReference type="EMBL" id="PPQ96158.1"/>
    </source>
</evidence>
<dbReference type="PANTHER" id="PTHR16453">
    <property type="entry name" value="WD40 DOMAIN-CONTAINING PROTEIN MIO FAMILY MEMBER"/>
    <property type="match status" value="1"/>
</dbReference>
<feature type="region of interest" description="Disordered" evidence="4">
    <location>
        <begin position="513"/>
        <end position="619"/>
    </location>
</feature>